<dbReference type="Proteomes" id="UP000184268">
    <property type="component" value="Unassembled WGS sequence"/>
</dbReference>
<dbReference type="PANTHER" id="PTHR43806:SF11">
    <property type="entry name" value="CEREVISIN-RELATED"/>
    <property type="match status" value="1"/>
</dbReference>
<dbReference type="InterPro" id="IPR050131">
    <property type="entry name" value="Peptidase_S8_subtilisin-like"/>
</dbReference>
<feature type="active site" description="Charge relay system" evidence="6">
    <location>
        <position position="324"/>
    </location>
</feature>
<dbReference type="InterPro" id="IPR034202">
    <property type="entry name" value="Subtilisin_Carlsberg-like"/>
</dbReference>
<accession>A0A1M5XC20</accession>
<dbReference type="InterPro" id="IPR000209">
    <property type="entry name" value="Peptidase_S8/S53_dom"/>
</dbReference>
<keyword evidence="4 6" id="KW-0378">Hydrolase</keyword>
<dbReference type="InterPro" id="IPR022398">
    <property type="entry name" value="Peptidase_S8_His-AS"/>
</dbReference>
<organism evidence="8 9">
    <name type="scientific">Ferrimonas marina</name>
    <dbReference type="NCBI Taxonomy" id="299255"/>
    <lineage>
        <taxon>Bacteria</taxon>
        <taxon>Pseudomonadati</taxon>
        <taxon>Pseudomonadota</taxon>
        <taxon>Gammaproteobacteria</taxon>
        <taxon>Alteromonadales</taxon>
        <taxon>Ferrimonadaceae</taxon>
        <taxon>Ferrimonas</taxon>
    </lineage>
</organism>
<dbReference type="PANTHER" id="PTHR43806">
    <property type="entry name" value="PEPTIDASE S8"/>
    <property type="match status" value="1"/>
</dbReference>
<dbReference type="RefSeq" id="WP_067661761.1">
    <property type="nucleotide sequence ID" value="NZ_FQXG01000005.1"/>
</dbReference>
<keyword evidence="2 6" id="KW-0645">Protease</keyword>
<dbReference type="Gene3D" id="3.40.50.200">
    <property type="entry name" value="Peptidase S8/S53 domain"/>
    <property type="match status" value="1"/>
</dbReference>
<evidence type="ECO:0000256" key="6">
    <source>
        <dbReference type="PROSITE-ProRule" id="PRU01240"/>
    </source>
</evidence>
<gene>
    <name evidence="8" type="ORF">SAMN02745129_3413</name>
</gene>
<dbReference type="GO" id="GO:0005615">
    <property type="term" value="C:extracellular space"/>
    <property type="evidence" value="ECO:0007669"/>
    <property type="project" value="TreeGrafter"/>
</dbReference>
<dbReference type="GO" id="GO:0004252">
    <property type="term" value="F:serine-type endopeptidase activity"/>
    <property type="evidence" value="ECO:0007669"/>
    <property type="project" value="UniProtKB-UniRule"/>
</dbReference>
<evidence type="ECO:0000313" key="8">
    <source>
        <dbReference type="EMBL" id="SHH97192.1"/>
    </source>
</evidence>
<dbReference type="PRINTS" id="PR00723">
    <property type="entry name" value="SUBTILISIN"/>
</dbReference>
<protein>
    <submittedName>
        <fullName evidence="8">Subtilase family protein</fullName>
    </submittedName>
</protein>
<dbReference type="OrthoDB" id="9790784at2"/>
<dbReference type="PROSITE" id="PS00138">
    <property type="entry name" value="SUBTILASE_SER"/>
    <property type="match status" value="1"/>
</dbReference>
<comment type="similarity">
    <text evidence="1 6">Belongs to the peptidase S8 family.</text>
</comment>
<evidence type="ECO:0000256" key="1">
    <source>
        <dbReference type="ARBA" id="ARBA00011073"/>
    </source>
</evidence>
<dbReference type="STRING" id="299255.SAMN02745129_3413"/>
<keyword evidence="9" id="KW-1185">Reference proteome</keyword>
<dbReference type="Pfam" id="PF00082">
    <property type="entry name" value="Peptidase_S8"/>
    <property type="match status" value="1"/>
</dbReference>
<evidence type="ECO:0000256" key="4">
    <source>
        <dbReference type="ARBA" id="ARBA00022801"/>
    </source>
</evidence>
<keyword evidence="5 6" id="KW-0720">Serine protease</keyword>
<dbReference type="SUPFAM" id="SSF52743">
    <property type="entry name" value="Subtilisin-like"/>
    <property type="match status" value="1"/>
</dbReference>
<dbReference type="PROSITE" id="PS51892">
    <property type="entry name" value="SUBTILASE"/>
    <property type="match status" value="1"/>
</dbReference>
<evidence type="ECO:0000256" key="2">
    <source>
        <dbReference type="ARBA" id="ARBA00022670"/>
    </source>
</evidence>
<feature type="active site" description="Charge relay system" evidence="6">
    <location>
        <position position="164"/>
    </location>
</feature>
<reference evidence="9" key="1">
    <citation type="submission" date="2016-11" db="EMBL/GenBank/DDBJ databases">
        <authorList>
            <person name="Varghese N."/>
            <person name="Submissions S."/>
        </authorList>
    </citation>
    <scope>NUCLEOTIDE SEQUENCE [LARGE SCALE GENOMIC DNA]</scope>
    <source>
        <strain evidence="9">DSM 16917</strain>
    </source>
</reference>
<evidence type="ECO:0000256" key="5">
    <source>
        <dbReference type="ARBA" id="ARBA00022825"/>
    </source>
</evidence>
<dbReference type="EMBL" id="FQXG01000005">
    <property type="protein sequence ID" value="SHH97192.1"/>
    <property type="molecule type" value="Genomic_DNA"/>
</dbReference>
<dbReference type="GO" id="GO:0006508">
    <property type="term" value="P:proteolysis"/>
    <property type="evidence" value="ECO:0007669"/>
    <property type="project" value="UniProtKB-KW"/>
</dbReference>
<dbReference type="AlphaFoldDB" id="A0A1M5XC20"/>
<feature type="domain" description="Peptidase S8/S53" evidence="7">
    <location>
        <begin position="123"/>
        <end position="372"/>
    </location>
</feature>
<dbReference type="GO" id="GO:0046872">
    <property type="term" value="F:metal ion binding"/>
    <property type="evidence" value="ECO:0007669"/>
    <property type="project" value="UniProtKB-KW"/>
</dbReference>
<dbReference type="InterPro" id="IPR015500">
    <property type="entry name" value="Peptidase_S8_subtilisin-rel"/>
</dbReference>
<dbReference type="PROSITE" id="PS00137">
    <property type="entry name" value="SUBTILASE_HIS"/>
    <property type="match status" value="1"/>
</dbReference>
<proteinExistence type="inferred from homology"/>
<evidence type="ECO:0000256" key="3">
    <source>
        <dbReference type="ARBA" id="ARBA00022723"/>
    </source>
</evidence>
<sequence length="393" mass="41751">MLASWVLGVSLSAAVVLPQQRWILEVEDPEAAAALVEDLGGEVFTALPQHQALAVSLPVGTEAQLTDSQWLLALEPDHPRFPLITDSSHFPAEPDLPRLPQSETLPYGLPMVQAQLLDSSLIDGVLLCVVDSGYALNHEDLPSALVTGYVDSQAGPWYQDTMGHGTHVAGILAAIGGNGVGVVGVLPNADPRLHIVRVYDASDWTYSSTLVSAVDKCVVEATRQQRPVVINLSLGGPDASRFERRAFDSFHQLGALMVAAAGNLGNQDYAYPASYDGVISAAAVGENRLRASFSQSNDQVELAAPGLGVPSTLPQGYGLKSGTSMATPYIAGVAALVWSRHLHCDHLTLRRALAESALDLGLPGRDPDYGHGLVQAMAASDWLTRFCPLVDRQ</sequence>
<evidence type="ECO:0000313" key="9">
    <source>
        <dbReference type="Proteomes" id="UP000184268"/>
    </source>
</evidence>
<dbReference type="InterPro" id="IPR036852">
    <property type="entry name" value="Peptidase_S8/S53_dom_sf"/>
</dbReference>
<feature type="active site" description="Charge relay system" evidence="6">
    <location>
        <position position="131"/>
    </location>
</feature>
<evidence type="ECO:0000259" key="7">
    <source>
        <dbReference type="Pfam" id="PF00082"/>
    </source>
</evidence>
<dbReference type="InterPro" id="IPR023828">
    <property type="entry name" value="Peptidase_S8_Ser-AS"/>
</dbReference>
<dbReference type="CDD" id="cd07477">
    <property type="entry name" value="Peptidases_S8_Subtilisin_subset"/>
    <property type="match status" value="1"/>
</dbReference>
<name>A0A1M5XC20_9GAMM</name>
<keyword evidence="3" id="KW-0479">Metal-binding</keyword>